<dbReference type="EMBL" id="LCKS01000008">
    <property type="protein sequence ID" value="KKU02726.1"/>
    <property type="molecule type" value="Genomic_DNA"/>
</dbReference>
<keyword evidence="4 5" id="KW-0472">Membrane</keyword>
<dbReference type="InterPro" id="IPR004837">
    <property type="entry name" value="NaCa_Exmemb"/>
</dbReference>
<dbReference type="Pfam" id="PF01699">
    <property type="entry name" value="Na_Ca_ex"/>
    <property type="match status" value="2"/>
</dbReference>
<feature type="transmembrane region" description="Helical" evidence="5">
    <location>
        <begin position="230"/>
        <end position="248"/>
    </location>
</feature>
<protein>
    <recommendedName>
        <fullName evidence="6">Sodium/calcium exchanger membrane region domain-containing protein</fullName>
    </recommendedName>
</protein>
<dbReference type="PANTHER" id="PTHR10846:SF8">
    <property type="entry name" value="INNER MEMBRANE PROTEIN YRBG"/>
    <property type="match status" value="1"/>
</dbReference>
<keyword evidence="2 5" id="KW-0812">Transmembrane</keyword>
<evidence type="ECO:0000313" key="7">
    <source>
        <dbReference type="EMBL" id="KKU02726.1"/>
    </source>
</evidence>
<feature type="transmembrane region" description="Helical" evidence="5">
    <location>
        <begin position="116"/>
        <end position="134"/>
    </location>
</feature>
<sequence>MGMLLLSTHAFVKLVIKISQRLKLSPLIIGMTVVAVGTSLPELVVSGTSLIKGDVGLAWGNIIGSNIVNVLLVLPVGIMLGKLRIGTTKTQRNVWVLLGAAAIFAAIQAWGWSGWILLVLAVAVIIEEYMWGVAGREHEDAKRFNHLAPKKLGAGDGIGILVTLVVIAVGGVMTVGAVEGISLASGYSTTILGLTLTAVVTSLPELLTTVFAQKEHQAKVTVGNIVGSNIYNLLLIGGILLLFSSPLALGTREVVWLGLTTAIFALILHKFSGKPVPRWVGAGLLGLLVVYLLVLR</sequence>
<feature type="transmembrane region" description="Helical" evidence="5">
    <location>
        <begin position="27"/>
        <end position="51"/>
    </location>
</feature>
<comment type="caution">
    <text evidence="7">The sequence shown here is derived from an EMBL/GenBank/DDBJ whole genome shotgun (WGS) entry which is preliminary data.</text>
</comment>
<accession>A0A0G1M3C1</accession>
<name>A0A0G1M3C1_9BACT</name>
<keyword evidence="3 5" id="KW-1133">Transmembrane helix</keyword>
<evidence type="ECO:0000256" key="4">
    <source>
        <dbReference type="ARBA" id="ARBA00023136"/>
    </source>
</evidence>
<dbReference type="InterPro" id="IPR004481">
    <property type="entry name" value="K/Na/Ca-exchanger"/>
</dbReference>
<feature type="transmembrane region" description="Helical" evidence="5">
    <location>
        <begin position="93"/>
        <end position="110"/>
    </location>
</feature>
<dbReference type="PANTHER" id="PTHR10846">
    <property type="entry name" value="SODIUM/POTASSIUM/CALCIUM EXCHANGER"/>
    <property type="match status" value="1"/>
</dbReference>
<dbReference type="GO" id="GO:0005886">
    <property type="term" value="C:plasma membrane"/>
    <property type="evidence" value="ECO:0007669"/>
    <property type="project" value="TreeGrafter"/>
</dbReference>
<dbReference type="Proteomes" id="UP000034264">
    <property type="component" value="Unassembled WGS sequence"/>
</dbReference>
<reference evidence="7 8" key="1">
    <citation type="journal article" date="2015" name="Nature">
        <title>rRNA introns, odd ribosomes, and small enigmatic genomes across a large radiation of phyla.</title>
        <authorList>
            <person name="Brown C.T."/>
            <person name="Hug L.A."/>
            <person name="Thomas B.C."/>
            <person name="Sharon I."/>
            <person name="Castelle C.J."/>
            <person name="Singh A."/>
            <person name="Wilkins M.J."/>
            <person name="Williams K.H."/>
            <person name="Banfield J.F."/>
        </authorList>
    </citation>
    <scope>NUCLEOTIDE SEQUENCE [LARGE SCALE GENOMIC DNA]</scope>
</reference>
<feature type="domain" description="Sodium/calcium exchanger membrane region" evidence="6">
    <location>
        <begin position="159"/>
        <end position="294"/>
    </location>
</feature>
<dbReference type="GO" id="GO:0006874">
    <property type="term" value="P:intracellular calcium ion homeostasis"/>
    <property type="evidence" value="ECO:0007669"/>
    <property type="project" value="TreeGrafter"/>
</dbReference>
<dbReference type="GO" id="GO:0005262">
    <property type="term" value="F:calcium channel activity"/>
    <property type="evidence" value="ECO:0007669"/>
    <property type="project" value="TreeGrafter"/>
</dbReference>
<dbReference type="InterPro" id="IPR044880">
    <property type="entry name" value="NCX_ion-bd_dom_sf"/>
</dbReference>
<dbReference type="Gene3D" id="1.20.1420.30">
    <property type="entry name" value="NCX, central ion-binding region"/>
    <property type="match status" value="1"/>
</dbReference>
<feature type="transmembrane region" description="Helical" evidence="5">
    <location>
        <begin position="155"/>
        <end position="178"/>
    </location>
</feature>
<feature type="transmembrane region" description="Helical" evidence="5">
    <location>
        <begin position="190"/>
        <end position="210"/>
    </location>
</feature>
<evidence type="ECO:0000256" key="3">
    <source>
        <dbReference type="ARBA" id="ARBA00022989"/>
    </source>
</evidence>
<organism evidence="7 8">
    <name type="scientific">Candidatus Amesbacteria bacterium GW2011_GWC2_45_19</name>
    <dbReference type="NCBI Taxonomy" id="1618366"/>
    <lineage>
        <taxon>Bacteria</taxon>
        <taxon>Candidatus Amesiibacteriota</taxon>
    </lineage>
</organism>
<comment type="subcellular location">
    <subcellularLocation>
        <location evidence="1">Membrane</location>
        <topology evidence="1">Multi-pass membrane protein</topology>
    </subcellularLocation>
</comment>
<evidence type="ECO:0000259" key="6">
    <source>
        <dbReference type="Pfam" id="PF01699"/>
    </source>
</evidence>
<evidence type="ECO:0000313" key="8">
    <source>
        <dbReference type="Proteomes" id="UP000034264"/>
    </source>
</evidence>
<feature type="transmembrane region" description="Helical" evidence="5">
    <location>
        <begin position="279"/>
        <end position="295"/>
    </location>
</feature>
<feature type="domain" description="Sodium/calcium exchanger membrane region" evidence="6">
    <location>
        <begin position="3"/>
        <end position="110"/>
    </location>
</feature>
<dbReference type="AlphaFoldDB" id="A0A0G1M3C1"/>
<gene>
    <name evidence="7" type="ORF">UX05_C0008G0003</name>
</gene>
<dbReference type="PATRIC" id="fig|1618366.3.peg.626"/>
<evidence type="ECO:0000256" key="1">
    <source>
        <dbReference type="ARBA" id="ARBA00004141"/>
    </source>
</evidence>
<evidence type="ECO:0000256" key="2">
    <source>
        <dbReference type="ARBA" id="ARBA00022692"/>
    </source>
</evidence>
<feature type="transmembrane region" description="Helical" evidence="5">
    <location>
        <begin position="57"/>
        <end position="81"/>
    </location>
</feature>
<evidence type="ECO:0000256" key="5">
    <source>
        <dbReference type="SAM" id="Phobius"/>
    </source>
</evidence>
<dbReference type="GO" id="GO:0008273">
    <property type="term" value="F:calcium, potassium:sodium antiporter activity"/>
    <property type="evidence" value="ECO:0007669"/>
    <property type="project" value="TreeGrafter"/>
</dbReference>
<proteinExistence type="predicted"/>